<organism evidence="1 2">
    <name type="scientific">Rhododendron griersonianum</name>
    <dbReference type="NCBI Taxonomy" id="479676"/>
    <lineage>
        <taxon>Eukaryota</taxon>
        <taxon>Viridiplantae</taxon>
        <taxon>Streptophyta</taxon>
        <taxon>Embryophyta</taxon>
        <taxon>Tracheophyta</taxon>
        <taxon>Spermatophyta</taxon>
        <taxon>Magnoliopsida</taxon>
        <taxon>eudicotyledons</taxon>
        <taxon>Gunneridae</taxon>
        <taxon>Pentapetalae</taxon>
        <taxon>asterids</taxon>
        <taxon>Ericales</taxon>
        <taxon>Ericaceae</taxon>
        <taxon>Ericoideae</taxon>
        <taxon>Rhodoreae</taxon>
        <taxon>Rhododendron</taxon>
    </lineage>
</organism>
<reference evidence="1" key="1">
    <citation type="submission" date="2020-08" db="EMBL/GenBank/DDBJ databases">
        <title>Plant Genome Project.</title>
        <authorList>
            <person name="Zhang R.-G."/>
        </authorList>
    </citation>
    <scope>NUCLEOTIDE SEQUENCE</scope>
    <source>
        <strain evidence="1">WSP0</strain>
        <tissue evidence="1">Leaf</tissue>
    </source>
</reference>
<evidence type="ECO:0000313" key="1">
    <source>
        <dbReference type="EMBL" id="KAG5556573.1"/>
    </source>
</evidence>
<protein>
    <submittedName>
        <fullName evidence="1">Uncharacterized protein</fullName>
    </submittedName>
</protein>
<dbReference type="Proteomes" id="UP000823749">
    <property type="component" value="Chromosome 3"/>
</dbReference>
<keyword evidence="2" id="KW-1185">Reference proteome</keyword>
<comment type="caution">
    <text evidence="1">The sequence shown here is derived from an EMBL/GenBank/DDBJ whole genome shotgun (WGS) entry which is preliminary data.</text>
</comment>
<accession>A0AAV6KV87</accession>
<name>A0AAV6KV87_9ERIC</name>
<dbReference type="AlphaFoldDB" id="A0AAV6KV87"/>
<evidence type="ECO:0000313" key="2">
    <source>
        <dbReference type="Proteomes" id="UP000823749"/>
    </source>
</evidence>
<sequence>MNHHPTLENLCSMKAILPVVAWGNLPAKAKKNQSAPELHKMNLKWRTVEVWANPQQFYMGPIIGKVGA</sequence>
<proteinExistence type="predicted"/>
<gene>
    <name evidence="1" type="ORF">RHGRI_006990</name>
</gene>
<dbReference type="EMBL" id="JACTNZ010000003">
    <property type="protein sequence ID" value="KAG5556573.1"/>
    <property type="molecule type" value="Genomic_DNA"/>
</dbReference>